<dbReference type="SUPFAM" id="SSF111304">
    <property type="entry name" value="Recombination protein RecR"/>
    <property type="match status" value="1"/>
</dbReference>
<keyword evidence="3 7" id="KW-0863">Zinc-finger</keyword>
<dbReference type="PANTHER" id="PTHR30446:SF0">
    <property type="entry name" value="RECOMBINATION PROTEIN RECR"/>
    <property type="match status" value="1"/>
</dbReference>
<comment type="caution">
    <text evidence="9">The sequence shown here is derived from an EMBL/GenBank/DDBJ whole genome shotgun (WGS) entry which is preliminary data.</text>
</comment>
<keyword evidence="4 7" id="KW-0862">Zinc</keyword>
<dbReference type="NCBIfam" id="TIGR00615">
    <property type="entry name" value="recR"/>
    <property type="match status" value="1"/>
</dbReference>
<dbReference type="PROSITE" id="PS50880">
    <property type="entry name" value="TOPRIM"/>
    <property type="match status" value="1"/>
</dbReference>
<dbReference type="Gene3D" id="1.10.8.420">
    <property type="entry name" value="RecR Domain 1"/>
    <property type="match status" value="1"/>
</dbReference>
<dbReference type="GO" id="GO:0006310">
    <property type="term" value="P:DNA recombination"/>
    <property type="evidence" value="ECO:0007669"/>
    <property type="project" value="UniProtKB-UniRule"/>
</dbReference>
<sequence length="199" mass="21864">MATSNAIEQLKEALKALPGVGPKNAQRMAFHLMERNREGAQKIADALNNALERIISCQRCNTFCESEICDICASEKRDKQLLCVVETPADLQAIEQVGAYRGLYFVLMGKLSPLEGIGPEQLGFKRLNAIVAENQIREVIIATNITAEGETTADYTQQMLAPYGISITRLARGVPVGGELEYMDQRTLAAAFKDRRATS</sequence>
<dbReference type="OrthoDB" id="9802672at2"/>
<feature type="zinc finger region" description="C4-type" evidence="7">
    <location>
        <begin position="57"/>
        <end position="72"/>
    </location>
</feature>
<dbReference type="Pfam" id="PF21176">
    <property type="entry name" value="RecR_HhH"/>
    <property type="match status" value="1"/>
</dbReference>
<dbReference type="EMBL" id="QNRT01000004">
    <property type="protein sequence ID" value="RBP49300.1"/>
    <property type="molecule type" value="Genomic_DNA"/>
</dbReference>
<comment type="similarity">
    <text evidence="7">Belongs to the RecR family.</text>
</comment>
<keyword evidence="2 7" id="KW-0227">DNA damage</keyword>
<reference evidence="9 10" key="1">
    <citation type="submission" date="2018-06" db="EMBL/GenBank/DDBJ databases">
        <title>Genomic Encyclopedia of Type Strains, Phase IV (KMG-IV): sequencing the most valuable type-strain genomes for metagenomic binning, comparative biology and taxonomic classification.</title>
        <authorList>
            <person name="Goeker M."/>
        </authorList>
    </citation>
    <scope>NUCLEOTIDE SEQUENCE [LARGE SCALE GENOMIC DNA]</scope>
    <source>
        <strain evidence="9 10">DSM 24032</strain>
    </source>
</reference>
<dbReference type="HAMAP" id="MF_00017">
    <property type="entry name" value="RecR"/>
    <property type="match status" value="1"/>
</dbReference>
<dbReference type="SMART" id="SM00493">
    <property type="entry name" value="TOPRIM"/>
    <property type="match status" value="1"/>
</dbReference>
<name>A0A395JH56_9GAMM</name>
<dbReference type="GO" id="GO:0006281">
    <property type="term" value="P:DNA repair"/>
    <property type="evidence" value="ECO:0007669"/>
    <property type="project" value="UniProtKB-UniRule"/>
</dbReference>
<dbReference type="InParanoid" id="A0A395JH56"/>
<dbReference type="Pfam" id="PF13662">
    <property type="entry name" value="Toprim_4"/>
    <property type="match status" value="1"/>
</dbReference>
<evidence type="ECO:0000256" key="6">
    <source>
        <dbReference type="ARBA" id="ARBA00023204"/>
    </source>
</evidence>
<dbReference type="GO" id="GO:0003677">
    <property type="term" value="F:DNA binding"/>
    <property type="evidence" value="ECO:0007669"/>
    <property type="project" value="UniProtKB-UniRule"/>
</dbReference>
<proteinExistence type="inferred from homology"/>
<dbReference type="RefSeq" id="WP_113955161.1">
    <property type="nucleotide sequence ID" value="NZ_QNRT01000004.1"/>
</dbReference>
<dbReference type="CDD" id="cd01025">
    <property type="entry name" value="TOPRIM_recR"/>
    <property type="match status" value="1"/>
</dbReference>
<evidence type="ECO:0000256" key="1">
    <source>
        <dbReference type="ARBA" id="ARBA00022723"/>
    </source>
</evidence>
<dbReference type="Pfam" id="PF21175">
    <property type="entry name" value="RecR_C"/>
    <property type="match status" value="1"/>
</dbReference>
<evidence type="ECO:0000256" key="7">
    <source>
        <dbReference type="HAMAP-Rule" id="MF_00017"/>
    </source>
</evidence>
<organism evidence="9 10">
    <name type="scientific">Arenicella xantha</name>
    <dbReference type="NCBI Taxonomy" id="644221"/>
    <lineage>
        <taxon>Bacteria</taxon>
        <taxon>Pseudomonadati</taxon>
        <taxon>Pseudomonadota</taxon>
        <taxon>Gammaproteobacteria</taxon>
        <taxon>Arenicellales</taxon>
        <taxon>Arenicellaceae</taxon>
        <taxon>Arenicella</taxon>
    </lineage>
</organism>
<evidence type="ECO:0000313" key="9">
    <source>
        <dbReference type="EMBL" id="RBP49300.1"/>
    </source>
</evidence>
<dbReference type="FunCoup" id="A0A395JH56">
    <property type="interactions" value="250"/>
</dbReference>
<dbReference type="InterPro" id="IPR015967">
    <property type="entry name" value="Rcmb_RecR_Znf"/>
</dbReference>
<evidence type="ECO:0000313" key="10">
    <source>
        <dbReference type="Proteomes" id="UP000253083"/>
    </source>
</evidence>
<dbReference type="InterPro" id="IPR006171">
    <property type="entry name" value="TOPRIM_dom"/>
</dbReference>
<dbReference type="AlphaFoldDB" id="A0A395JH56"/>
<evidence type="ECO:0000256" key="2">
    <source>
        <dbReference type="ARBA" id="ARBA00022763"/>
    </source>
</evidence>
<dbReference type="PANTHER" id="PTHR30446">
    <property type="entry name" value="RECOMBINATION PROTEIN RECR"/>
    <property type="match status" value="1"/>
</dbReference>
<feature type="domain" description="Toprim" evidence="8">
    <location>
        <begin position="80"/>
        <end position="175"/>
    </location>
</feature>
<accession>A0A395JH56</accession>
<comment type="function">
    <text evidence="7">May play a role in DNA repair. It seems to be involved in an RecBC-independent recombinational process of DNA repair. It may act with RecF and RecO.</text>
</comment>
<evidence type="ECO:0000256" key="4">
    <source>
        <dbReference type="ARBA" id="ARBA00022833"/>
    </source>
</evidence>
<evidence type="ECO:0000259" key="8">
    <source>
        <dbReference type="PROSITE" id="PS50880"/>
    </source>
</evidence>
<dbReference type="Proteomes" id="UP000253083">
    <property type="component" value="Unassembled WGS sequence"/>
</dbReference>
<evidence type="ECO:0000256" key="5">
    <source>
        <dbReference type="ARBA" id="ARBA00023172"/>
    </source>
</evidence>
<dbReference type="Gene3D" id="6.10.250.240">
    <property type="match status" value="1"/>
</dbReference>
<dbReference type="GO" id="GO:0008270">
    <property type="term" value="F:zinc ion binding"/>
    <property type="evidence" value="ECO:0007669"/>
    <property type="project" value="UniProtKB-KW"/>
</dbReference>
<dbReference type="Gene3D" id="3.40.1360.10">
    <property type="match status" value="1"/>
</dbReference>
<keyword evidence="6 7" id="KW-0234">DNA repair</keyword>
<keyword evidence="5 7" id="KW-0233">DNA recombination</keyword>
<dbReference type="InterPro" id="IPR023627">
    <property type="entry name" value="Rcmb_RecR"/>
</dbReference>
<gene>
    <name evidence="7" type="primary">recR</name>
    <name evidence="9" type="ORF">DFR28_104229</name>
</gene>
<dbReference type="InterPro" id="IPR000093">
    <property type="entry name" value="DNA_Rcmb_RecR"/>
</dbReference>
<dbReference type="PROSITE" id="PS01300">
    <property type="entry name" value="RECR"/>
    <property type="match status" value="1"/>
</dbReference>
<protein>
    <recommendedName>
        <fullName evidence="7">Recombination protein RecR</fullName>
    </recommendedName>
</protein>
<evidence type="ECO:0000256" key="3">
    <source>
        <dbReference type="ARBA" id="ARBA00022771"/>
    </source>
</evidence>
<keyword evidence="10" id="KW-1185">Reference proteome</keyword>
<keyword evidence="1 7" id="KW-0479">Metal-binding</keyword>
<dbReference type="InterPro" id="IPR034137">
    <property type="entry name" value="TOPRIM_RecR"/>
</dbReference>